<proteinExistence type="predicted"/>
<organism evidence="2 3">
    <name type="scientific">Cryptococcus depauperatus CBS 7841</name>
    <dbReference type="NCBI Taxonomy" id="1295531"/>
    <lineage>
        <taxon>Eukaryota</taxon>
        <taxon>Fungi</taxon>
        <taxon>Dikarya</taxon>
        <taxon>Basidiomycota</taxon>
        <taxon>Agaricomycotina</taxon>
        <taxon>Tremellomycetes</taxon>
        <taxon>Tremellales</taxon>
        <taxon>Cryptococcaceae</taxon>
        <taxon>Cryptococcus</taxon>
    </lineage>
</organism>
<dbReference type="Proteomes" id="UP000094043">
    <property type="component" value="Chromosome 4"/>
</dbReference>
<reference evidence="2" key="1">
    <citation type="submission" date="2016-06" db="EMBL/GenBank/DDBJ databases">
        <authorList>
            <person name="Cuomo C."/>
            <person name="Litvintseva A."/>
            <person name="Heitman J."/>
            <person name="Chen Y."/>
            <person name="Sun S."/>
            <person name="Springer D."/>
            <person name="Dromer F."/>
            <person name="Young S."/>
            <person name="Zeng Q."/>
            <person name="Chapman S."/>
            <person name="Gujja S."/>
            <person name="Saif S."/>
            <person name="Birren B."/>
        </authorList>
    </citation>
    <scope>NUCLEOTIDE SEQUENCE</scope>
    <source>
        <strain evidence="2">CBS 7841</strain>
    </source>
</reference>
<feature type="compositionally biased region" description="Basic and acidic residues" evidence="1">
    <location>
        <begin position="1"/>
        <end position="17"/>
    </location>
</feature>
<accession>A0A1E3IEH3</accession>
<evidence type="ECO:0000313" key="3">
    <source>
        <dbReference type="Proteomes" id="UP000094043"/>
    </source>
</evidence>
<dbReference type="AlphaFoldDB" id="A0A1E3IEH3"/>
<sequence length="121" mass="13419">MTRKPLSQERSEDHTQREPNPQIEAIGILMRMKGRLMYGETSVKELHDKIRGALCTGAAPIKVKLPEKENLDTTIDDTLSKGDTSSNSKPSKTIGYLSLLFLPGDGTKPVGKFEIIPKLLR</sequence>
<evidence type="ECO:0000313" key="2">
    <source>
        <dbReference type="EMBL" id="WVN88607.1"/>
    </source>
</evidence>
<keyword evidence="3" id="KW-1185">Reference proteome</keyword>
<reference evidence="2" key="2">
    <citation type="journal article" date="2022" name="Elife">
        <title>Obligate sexual reproduction of a homothallic fungus closely related to the Cryptococcus pathogenic species complex.</title>
        <authorList>
            <person name="Passer A.R."/>
            <person name="Clancey S.A."/>
            <person name="Shea T."/>
            <person name="David-Palma M."/>
            <person name="Averette A.F."/>
            <person name="Boekhout T."/>
            <person name="Porcel B.M."/>
            <person name="Nowrousian M."/>
            <person name="Cuomo C.A."/>
            <person name="Sun S."/>
            <person name="Heitman J."/>
            <person name="Coelho M.A."/>
        </authorList>
    </citation>
    <scope>NUCLEOTIDE SEQUENCE</scope>
    <source>
        <strain evidence="2">CBS 7841</strain>
    </source>
</reference>
<protein>
    <submittedName>
        <fullName evidence="2">Uncharacterized protein</fullName>
    </submittedName>
</protein>
<dbReference type="VEuPathDB" id="FungiDB:L203_03681"/>
<feature type="region of interest" description="Disordered" evidence="1">
    <location>
        <begin position="1"/>
        <end position="24"/>
    </location>
</feature>
<dbReference type="EMBL" id="CP143787">
    <property type="protein sequence ID" value="WVN88607.1"/>
    <property type="molecule type" value="Genomic_DNA"/>
</dbReference>
<dbReference type="GeneID" id="91088028"/>
<evidence type="ECO:0000256" key="1">
    <source>
        <dbReference type="SAM" id="MobiDB-lite"/>
    </source>
</evidence>
<name>A0A1E3IEH3_9TREE</name>
<gene>
    <name evidence="2" type="ORF">L203_103818</name>
</gene>
<dbReference type="KEGG" id="cdep:91088028"/>
<reference evidence="2" key="3">
    <citation type="submission" date="2024-01" db="EMBL/GenBank/DDBJ databases">
        <authorList>
            <person name="Coelho M.A."/>
            <person name="David-Palma M."/>
            <person name="Shea T."/>
            <person name="Sun S."/>
            <person name="Cuomo C.A."/>
            <person name="Heitman J."/>
        </authorList>
    </citation>
    <scope>NUCLEOTIDE SEQUENCE</scope>
    <source>
        <strain evidence="2">CBS 7841</strain>
    </source>
</reference>
<dbReference type="RefSeq" id="XP_066069307.1">
    <property type="nucleotide sequence ID" value="XM_066213210.1"/>
</dbReference>